<dbReference type="EC" id="3.6.4.13" evidence="1"/>
<sequence>MNFAKLGLIEPLLRTLQQLDYTTPTPVQAKAIPAVLAGRDLMAAAQTGTGKTAGFALPVLQRLALEGEKVASNSIRALVLVPTRELAEQVHNNVREYAENLPLSTYAVYGGVSINPQMMRLRRGVDLLVATPGRLLDLFRQNAVKFNQVQTLVLDEADRMLDLGFAEELQSVYAALPRKRQTLLFSATFSDQIRMLAGLALNDPLSIEVSPRNATASSVKQWLVPVDKKRKVDLFCHLLRKQRWKQVLVFAKTRNGVDQLVERLLAEGVNADGIHGDRPQATRQRALDSFKAREIQVLVATDVAARGLDIDDLPLVVNLDLPIVAEDYVHRIGRTGRAGNKGEAISLVCADEVQLLAAIEVLTRQTLPRHEEPDFIPDHRVPMTDASGQVIKKPKKPKKPKENSAKRGLGRWMDSAEAGSAEPAVKAVRKVPSFNGGPRKRKP</sequence>
<dbReference type="InterPro" id="IPR011545">
    <property type="entry name" value="DEAD/DEAH_box_helicase_dom"/>
</dbReference>
<dbReference type="GO" id="GO:0009266">
    <property type="term" value="P:response to temperature stimulus"/>
    <property type="evidence" value="ECO:0007669"/>
    <property type="project" value="UniProtKB-ARBA"/>
</dbReference>
<evidence type="ECO:0000256" key="2">
    <source>
        <dbReference type="ARBA" id="ARBA00022490"/>
    </source>
</evidence>
<dbReference type="InterPro" id="IPR044742">
    <property type="entry name" value="DEAD/DEAH_RhlB"/>
</dbReference>
<feature type="compositionally biased region" description="Basic and acidic residues" evidence="12">
    <location>
        <begin position="371"/>
        <end position="382"/>
    </location>
</feature>
<dbReference type="SMART" id="SM00490">
    <property type="entry name" value="HELICc"/>
    <property type="match status" value="1"/>
</dbReference>
<keyword evidence="17" id="KW-1185">Reference proteome</keyword>
<dbReference type="SUPFAM" id="SSF52540">
    <property type="entry name" value="P-loop containing nucleoside triphosphate hydrolases"/>
    <property type="match status" value="1"/>
</dbReference>
<dbReference type="SMART" id="SM00487">
    <property type="entry name" value="DEXDc"/>
    <property type="match status" value="1"/>
</dbReference>
<gene>
    <name evidence="16" type="primary">rhlE</name>
    <name evidence="16" type="ORF">JV551A3_V1_2210098</name>
</gene>
<dbReference type="GO" id="GO:0003724">
    <property type="term" value="F:RNA helicase activity"/>
    <property type="evidence" value="ECO:0007669"/>
    <property type="project" value="UniProtKB-EC"/>
</dbReference>
<dbReference type="PROSITE" id="PS00039">
    <property type="entry name" value="DEAD_ATP_HELICASE"/>
    <property type="match status" value="1"/>
</dbReference>
<dbReference type="GO" id="GO:0016787">
    <property type="term" value="F:hydrolase activity"/>
    <property type="evidence" value="ECO:0007669"/>
    <property type="project" value="UniProtKB-KW"/>
</dbReference>
<dbReference type="InterPro" id="IPR001650">
    <property type="entry name" value="Helicase_C-like"/>
</dbReference>
<evidence type="ECO:0000313" key="17">
    <source>
        <dbReference type="Proteomes" id="UP000294335"/>
    </source>
</evidence>
<accession>A0AAQ1PEG9</accession>
<feature type="short sequence motif" description="Q motif" evidence="10">
    <location>
        <begin position="1"/>
        <end position="29"/>
    </location>
</feature>
<proteinExistence type="inferred from homology"/>
<dbReference type="GO" id="GO:0042255">
    <property type="term" value="P:ribosome assembly"/>
    <property type="evidence" value="ECO:0007669"/>
    <property type="project" value="UniProtKB-ARBA"/>
</dbReference>
<feature type="region of interest" description="Disordered" evidence="12">
    <location>
        <begin position="371"/>
        <end position="443"/>
    </location>
</feature>
<dbReference type="AlphaFoldDB" id="A0AAQ1PEG9"/>
<dbReference type="Pfam" id="PF00271">
    <property type="entry name" value="Helicase_C"/>
    <property type="match status" value="1"/>
</dbReference>
<evidence type="ECO:0000256" key="3">
    <source>
        <dbReference type="ARBA" id="ARBA00022741"/>
    </source>
</evidence>
<comment type="caution">
    <text evidence="16">The sequence shown here is derived from an EMBL/GenBank/DDBJ whole genome shotgun (WGS) entry which is preliminary data.</text>
</comment>
<dbReference type="InterPro" id="IPR000629">
    <property type="entry name" value="RNA-helicase_DEAD-box_CS"/>
</dbReference>
<dbReference type="InterPro" id="IPR014001">
    <property type="entry name" value="Helicase_ATP-bd"/>
</dbReference>
<dbReference type="PROSITE" id="PS51194">
    <property type="entry name" value="HELICASE_CTER"/>
    <property type="match status" value="1"/>
</dbReference>
<feature type="domain" description="DEAD-box RNA helicase Q" evidence="15">
    <location>
        <begin position="1"/>
        <end position="29"/>
    </location>
</feature>
<protein>
    <recommendedName>
        <fullName evidence="9">DEAD-box ATP-dependent RNA helicase RhpA</fullName>
        <ecNumber evidence="1">3.6.4.13</ecNumber>
    </recommendedName>
</protein>
<dbReference type="Pfam" id="PF00270">
    <property type="entry name" value="DEAD"/>
    <property type="match status" value="1"/>
</dbReference>
<name>A0AAQ1PEG9_9PSED</name>
<keyword evidence="5 11" id="KW-0347">Helicase</keyword>
<dbReference type="InterPro" id="IPR027417">
    <property type="entry name" value="P-loop_NTPase"/>
</dbReference>
<dbReference type="RefSeq" id="WP_133975601.1">
    <property type="nucleotide sequence ID" value="NZ_OPYN01000221.1"/>
</dbReference>
<dbReference type="Proteomes" id="UP000294335">
    <property type="component" value="Unassembled WGS sequence"/>
</dbReference>
<dbReference type="EMBL" id="OPYN01000221">
    <property type="protein sequence ID" value="SPO63746.1"/>
    <property type="molecule type" value="Genomic_DNA"/>
</dbReference>
<evidence type="ECO:0000259" key="14">
    <source>
        <dbReference type="PROSITE" id="PS51194"/>
    </source>
</evidence>
<comment type="catalytic activity">
    <reaction evidence="8">
        <text>ATP + H2O = ADP + phosphate + H(+)</text>
        <dbReference type="Rhea" id="RHEA:13065"/>
        <dbReference type="ChEBI" id="CHEBI:15377"/>
        <dbReference type="ChEBI" id="CHEBI:15378"/>
        <dbReference type="ChEBI" id="CHEBI:30616"/>
        <dbReference type="ChEBI" id="CHEBI:43474"/>
        <dbReference type="ChEBI" id="CHEBI:456216"/>
        <dbReference type="EC" id="3.6.4.13"/>
    </reaction>
</comment>
<evidence type="ECO:0000256" key="6">
    <source>
        <dbReference type="ARBA" id="ARBA00022840"/>
    </source>
</evidence>
<dbReference type="Gene3D" id="3.40.50.300">
    <property type="entry name" value="P-loop containing nucleotide triphosphate hydrolases"/>
    <property type="match status" value="2"/>
</dbReference>
<evidence type="ECO:0000256" key="7">
    <source>
        <dbReference type="ARBA" id="ARBA00038437"/>
    </source>
</evidence>
<dbReference type="FunFam" id="3.40.50.300:FF:000468">
    <property type="entry name" value="ATP-dependent RNA helicase RhlE"/>
    <property type="match status" value="1"/>
</dbReference>
<evidence type="ECO:0000259" key="15">
    <source>
        <dbReference type="PROSITE" id="PS51195"/>
    </source>
</evidence>
<keyword evidence="4 11" id="KW-0378">Hydrolase</keyword>
<evidence type="ECO:0000259" key="13">
    <source>
        <dbReference type="PROSITE" id="PS51192"/>
    </source>
</evidence>
<dbReference type="FunFam" id="3.40.50.300:FF:000108">
    <property type="entry name" value="ATP-dependent RNA helicase RhlE"/>
    <property type="match status" value="1"/>
</dbReference>
<feature type="domain" description="Helicase ATP-binding" evidence="13">
    <location>
        <begin position="32"/>
        <end position="207"/>
    </location>
</feature>
<reference evidence="16 17" key="1">
    <citation type="submission" date="2018-02" db="EMBL/GenBank/DDBJ databases">
        <authorList>
            <person name="Dubost A."/>
        </authorList>
    </citation>
    <scope>NUCLEOTIDE SEQUENCE [LARGE SCALE GENOMIC DNA]</scope>
    <source>
        <strain evidence="17">JV551A3</strain>
    </source>
</reference>
<dbReference type="GO" id="GO:0005524">
    <property type="term" value="F:ATP binding"/>
    <property type="evidence" value="ECO:0007669"/>
    <property type="project" value="UniProtKB-KW"/>
</dbReference>
<feature type="domain" description="Helicase C-terminal" evidence="14">
    <location>
        <begin position="218"/>
        <end position="380"/>
    </location>
</feature>
<dbReference type="PROSITE" id="PS51192">
    <property type="entry name" value="HELICASE_ATP_BIND_1"/>
    <property type="match status" value="1"/>
</dbReference>
<dbReference type="PANTHER" id="PTHR47959">
    <property type="entry name" value="ATP-DEPENDENT RNA HELICASE RHLE-RELATED"/>
    <property type="match status" value="1"/>
</dbReference>
<dbReference type="GO" id="GO:0005829">
    <property type="term" value="C:cytosol"/>
    <property type="evidence" value="ECO:0007669"/>
    <property type="project" value="TreeGrafter"/>
</dbReference>
<dbReference type="CDD" id="cd18787">
    <property type="entry name" value="SF2_C_DEAD"/>
    <property type="match status" value="1"/>
</dbReference>
<dbReference type="PANTHER" id="PTHR47959:SF13">
    <property type="entry name" value="ATP-DEPENDENT RNA HELICASE RHLE"/>
    <property type="match status" value="1"/>
</dbReference>
<dbReference type="InterPro" id="IPR014014">
    <property type="entry name" value="RNA_helicase_DEAD_Q_motif"/>
</dbReference>
<evidence type="ECO:0000256" key="1">
    <source>
        <dbReference type="ARBA" id="ARBA00012552"/>
    </source>
</evidence>
<dbReference type="InterPro" id="IPR050079">
    <property type="entry name" value="DEAD_box_RNA_helicase"/>
</dbReference>
<evidence type="ECO:0000313" key="16">
    <source>
        <dbReference type="EMBL" id="SPO63746.1"/>
    </source>
</evidence>
<comment type="similarity">
    <text evidence="7 11">Belongs to the DEAD box helicase family.</text>
</comment>
<keyword evidence="2" id="KW-0963">Cytoplasm</keyword>
<dbReference type="GO" id="GO:0003676">
    <property type="term" value="F:nucleic acid binding"/>
    <property type="evidence" value="ECO:0007669"/>
    <property type="project" value="InterPro"/>
</dbReference>
<evidence type="ECO:0000256" key="11">
    <source>
        <dbReference type="RuleBase" id="RU000492"/>
    </source>
</evidence>
<evidence type="ECO:0000256" key="10">
    <source>
        <dbReference type="PROSITE-ProRule" id="PRU00552"/>
    </source>
</evidence>
<evidence type="ECO:0000256" key="5">
    <source>
        <dbReference type="ARBA" id="ARBA00022806"/>
    </source>
</evidence>
<keyword evidence="6 11" id="KW-0067">ATP-binding</keyword>
<dbReference type="PROSITE" id="PS51195">
    <property type="entry name" value="Q_MOTIF"/>
    <property type="match status" value="1"/>
</dbReference>
<evidence type="ECO:0000256" key="12">
    <source>
        <dbReference type="SAM" id="MobiDB-lite"/>
    </source>
</evidence>
<evidence type="ECO:0000256" key="4">
    <source>
        <dbReference type="ARBA" id="ARBA00022801"/>
    </source>
</evidence>
<dbReference type="CDD" id="cd00268">
    <property type="entry name" value="DEADc"/>
    <property type="match status" value="1"/>
</dbReference>
<evidence type="ECO:0000256" key="8">
    <source>
        <dbReference type="ARBA" id="ARBA00047984"/>
    </source>
</evidence>
<organism evidence="16 17">
    <name type="scientific">Pseudomonas inefficax</name>
    <dbReference type="NCBI Taxonomy" id="2078786"/>
    <lineage>
        <taxon>Bacteria</taxon>
        <taxon>Pseudomonadati</taxon>
        <taxon>Pseudomonadota</taxon>
        <taxon>Gammaproteobacteria</taxon>
        <taxon>Pseudomonadales</taxon>
        <taxon>Pseudomonadaceae</taxon>
        <taxon>Pseudomonas</taxon>
    </lineage>
</organism>
<evidence type="ECO:0000256" key="9">
    <source>
        <dbReference type="ARBA" id="ARBA00074363"/>
    </source>
</evidence>
<keyword evidence="3 11" id="KW-0547">Nucleotide-binding</keyword>